<evidence type="ECO:0000313" key="5">
    <source>
        <dbReference type="EMBL" id="ADW19008.1"/>
    </source>
</evidence>
<accession>A0A7U3YP69</accession>
<keyword evidence="2" id="KW-0902">Two-component regulatory system</keyword>
<sequence>MASEQAFKLEAALKIHLLLVDDESDFKEVMQKHLSRMGIRLSVSECCLDALETLDAHAIDVVIMDMNMPGMDGIQCLRKIKERWPLIEVIILTGHASVKSGIEGMESGAFDYCLKPIDVRELIEKVELAAEKALVNKEQVDG</sequence>
<dbReference type="Pfam" id="PF00072">
    <property type="entry name" value="Response_reg"/>
    <property type="match status" value="1"/>
</dbReference>
<evidence type="ECO:0000259" key="4">
    <source>
        <dbReference type="PROSITE" id="PS50110"/>
    </source>
</evidence>
<dbReference type="SMART" id="SM00448">
    <property type="entry name" value="REC"/>
    <property type="match status" value="1"/>
</dbReference>
<dbReference type="PANTHER" id="PTHR44591:SF14">
    <property type="entry name" value="PROTEIN PILG"/>
    <property type="match status" value="1"/>
</dbReference>
<evidence type="ECO:0000256" key="3">
    <source>
        <dbReference type="PROSITE-ProRule" id="PRU00169"/>
    </source>
</evidence>
<proteinExistence type="predicted"/>
<dbReference type="SUPFAM" id="SSF52172">
    <property type="entry name" value="CheY-like"/>
    <property type="match status" value="1"/>
</dbReference>
<dbReference type="GO" id="GO:0000160">
    <property type="term" value="P:phosphorelay signal transduction system"/>
    <property type="evidence" value="ECO:0007669"/>
    <property type="project" value="UniProtKB-KW"/>
</dbReference>
<keyword evidence="6" id="KW-1185">Reference proteome</keyword>
<protein>
    <submittedName>
        <fullName evidence="5">Response regulator receiver protein</fullName>
    </submittedName>
</protein>
<evidence type="ECO:0000256" key="2">
    <source>
        <dbReference type="ARBA" id="ARBA00023012"/>
    </source>
</evidence>
<organism evidence="5 6">
    <name type="scientific">Desulfobulbus propionicus (strain ATCC 33891 / DSM 2032 / VKM B-1956 / 1pr3)</name>
    <dbReference type="NCBI Taxonomy" id="577650"/>
    <lineage>
        <taxon>Bacteria</taxon>
        <taxon>Pseudomonadati</taxon>
        <taxon>Thermodesulfobacteriota</taxon>
        <taxon>Desulfobulbia</taxon>
        <taxon>Desulfobulbales</taxon>
        <taxon>Desulfobulbaceae</taxon>
        <taxon>Desulfobulbus</taxon>
    </lineage>
</organism>
<dbReference type="InterPro" id="IPR001789">
    <property type="entry name" value="Sig_transdc_resp-reg_receiver"/>
</dbReference>
<dbReference type="Gene3D" id="3.40.50.2300">
    <property type="match status" value="1"/>
</dbReference>
<reference evidence="5 6" key="1">
    <citation type="journal article" date="2011" name="Stand. Genomic Sci.">
        <title>Complete genome sequence of Desulfobulbus propionicus type strain (1pr3).</title>
        <authorList>
            <person name="Pagani I."/>
            <person name="Lapidus A."/>
            <person name="Nolan M."/>
            <person name="Lucas S."/>
            <person name="Hammon N."/>
            <person name="Deshpande S."/>
            <person name="Cheng J.F."/>
            <person name="Chertkov O."/>
            <person name="Davenport K."/>
            <person name="Tapia R."/>
            <person name="Han C."/>
            <person name="Goodwin L."/>
            <person name="Pitluck S."/>
            <person name="Liolios K."/>
            <person name="Mavromatis K."/>
            <person name="Ivanova N."/>
            <person name="Mikhailova N."/>
            <person name="Pati A."/>
            <person name="Chen A."/>
            <person name="Palaniappan K."/>
            <person name="Land M."/>
            <person name="Hauser L."/>
            <person name="Chang Y.J."/>
            <person name="Jeffries C.D."/>
            <person name="Detter J.C."/>
            <person name="Brambilla E."/>
            <person name="Kannan K.P."/>
            <person name="Djao O.D."/>
            <person name="Rohde M."/>
            <person name="Pukall R."/>
            <person name="Spring S."/>
            <person name="Goker M."/>
            <person name="Sikorski J."/>
            <person name="Woyke T."/>
            <person name="Bristow J."/>
            <person name="Eisen J.A."/>
            <person name="Markowitz V."/>
            <person name="Hugenholtz P."/>
            <person name="Kyrpides N.C."/>
            <person name="Klenk H.P."/>
        </authorList>
    </citation>
    <scope>NUCLEOTIDE SEQUENCE [LARGE SCALE GENOMIC DNA]</scope>
    <source>
        <strain evidence="6">ATCC 33891 / DSM 2032 / 1pr3</strain>
    </source>
</reference>
<dbReference type="Proteomes" id="UP000006365">
    <property type="component" value="Chromosome"/>
</dbReference>
<gene>
    <name evidence="5" type="ordered locus">Despr_2874</name>
</gene>
<dbReference type="PANTHER" id="PTHR44591">
    <property type="entry name" value="STRESS RESPONSE REGULATOR PROTEIN 1"/>
    <property type="match status" value="1"/>
</dbReference>
<evidence type="ECO:0000313" key="6">
    <source>
        <dbReference type="Proteomes" id="UP000006365"/>
    </source>
</evidence>
<dbReference type="PROSITE" id="PS50110">
    <property type="entry name" value="RESPONSE_REGULATORY"/>
    <property type="match status" value="1"/>
</dbReference>
<dbReference type="InterPro" id="IPR011006">
    <property type="entry name" value="CheY-like_superfamily"/>
</dbReference>
<dbReference type="EMBL" id="CP002364">
    <property type="protein sequence ID" value="ADW19008.1"/>
    <property type="molecule type" value="Genomic_DNA"/>
</dbReference>
<name>A0A7U3YP69_DESPD</name>
<dbReference type="InterPro" id="IPR050595">
    <property type="entry name" value="Bact_response_regulator"/>
</dbReference>
<dbReference type="RefSeq" id="WP_015725533.1">
    <property type="nucleotide sequence ID" value="NC_014972.1"/>
</dbReference>
<feature type="domain" description="Response regulatory" evidence="4">
    <location>
        <begin position="16"/>
        <end position="130"/>
    </location>
</feature>
<keyword evidence="1 3" id="KW-0597">Phosphoprotein</keyword>
<dbReference type="KEGG" id="dpr:Despr_2874"/>
<evidence type="ECO:0000256" key="1">
    <source>
        <dbReference type="ARBA" id="ARBA00022553"/>
    </source>
</evidence>
<feature type="modified residue" description="4-aspartylphosphate" evidence="3">
    <location>
        <position position="65"/>
    </location>
</feature>
<dbReference type="AlphaFoldDB" id="A0A7U3YP69"/>